<dbReference type="InterPro" id="IPR036291">
    <property type="entry name" value="NAD(P)-bd_dom_sf"/>
</dbReference>
<dbReference type="PRINTS" id="PR00081">
    <property type="entry name" value="GDHRDH"/>
</dbReference>
<protein>
    <submittedName>
        <fullName evidence="3">Short-chain dehydrogenase/reductase SDR</fullName>
    </submittedName>
</protein>
<dbReference type="PANTHER" id="PTHR24320">
    <property type="entry name" value="RETINOL DEHYDROGENASE"/>
    <property type="match status" value="1"/>
</dbReference>
<dbReference type="SUPFAM" id="SSF51735">
    <property type="entry name" value="NAD(P)-binding Rossmann-fold domains"/>
    <property type="match status" value="1"/>
</dbReference>
<organism evidence="3">
    <name type="scientific">metagenome</name>
    <dbReference type="NCBI Taxonomy" id="256318"/>
    <lineage>
        <taxon>unclassified sequences</taxon>
        <taxon>metagenomes</taxon>
    </lineage>
</organism>
<keyword evidence="2" id="KW-0560">Oxidoreductase</keyword>
<sequence>MTWTLDDLPDQTGRTALVTGATGGLGHQVCLALARRGATVVLAARNEDKLAATARSITDAVPGAEVSRLRVDLADLSDVRRAAGAAVALGPVHLLINNAGVMATAQQRTIDGLDLQLATNHFGPFLLTCLLLPQLAEAEHGRVVTVSSNAHRMTRQAPLAEPRLVPARYSRWATYGQSKLANLLFTYELDRRLRAAGSPVLATAAHPGYSATHLLATGQTGGTGGALASILDATMRATGQSAAMGALPILMAATADVPGGTYCGPAGLGQWRGLPQIVTSSSLAHDPAAQAELWRISEAVTGVRFP</sequence>
<dbReference type="EMBL" id="CZKA01000015">
    <property type="protein sequence ID" value="CUR54830.1"/>
    <property type="molecule type" value="Genomic_DNA"/>
</dbReference>
<dbReference type="Pfam" id="PF00106">
    <property type="entry name" value="adh_short"/>
    <property type="match status" value="1"/>
</dbReference>
<proteinExistence type="inferred from homology"/>
<evidence type="ECO:0000256" key="2">
    <source>
        <dbReference type="ARBA" id="ARBA00023002"/>
    </source>
</evidence>
<dbReference type="PRINTS" id="PR00080">
    <property type="entry name" value="SDRFAMILY"/>
</dbReference>
<evidence type="ECO:0000256" key="1">
    <source>
        <dbReference type="ARBA" id="ARBA00006484"/>
    </source>
</evidence>
<dbReference type="AlphaFoldDB" id="A0A2P2BYK6"/>
<evidence type="ECO:0000313" key="3">
    <source>
        <dbReference type="EMBL" id="CUR54830.1"/>
    </source>
</evidence>
<dbReference type="GO" id="GO:0016491">
    <property type="term" value="F:oxidoreductase activity"/>
    <property type="evidence" value="ECO:0007669"/>
    <property type="project" value="UniProtKB-KW"/>
</dbReference>
<dbReference type="NCBIfam" id="NF004846">
    <property type="entry name" value="PRK06197.1"/>
    <property type="match status" value="1"/>
</dbReference>
<dbReference type="PANTHER" id="PTHR24320:SF148">
    <property type="entry name" value="NAD(P)-BINDING ROSSMANN-FOLD SUPERFAMILY PROTEIN"/>
    <property type="match status" value="1"/>
</dbReference>
<reference evidence="3" key="1">
    <citation type="submission" date="2015-08" db="EMBL/GenBank/DDBJ databases">
        <authorList>
            <person name="Babu N.S."/>
            <person name="Beckwith C.J."/>
            <person name="Beseler K.G."/>
            <person name="Brison A."/>
            <person name="Carone J.V."/>
            <person name="Caskin T.P."/>
            <person name="Diamond M."/>
            <person name="Durham M.E."/>
            <person name="Foxe J.M."/>
            <person name="Go M."/>
            <person name="Henderson B.A."/>
            <person name="Jones I.B."/>
            <person name="McGettigan J.A."/>
            <person name="Micheletti S.J."/>
            <person name="Nasrallah M.E."/>
            <person name="Ortiz D."/>
            <person name="Piller C.R."/>
            <person name="Privatt S.R."/>
            <person name="Schneider S.L."/>
            <person name="Sharp S."/>
            <person name="Smith T.C."/>
            <person name="Stanton J.D."/>
            <person name="Ullery H.E."/>
            <person name="Wilson R.J."/>
            <person name="Serrano M.G."/>
            <person name="Buck G."/>
            <person name="Lee V."/>
            <person name="Wang Y."/>
            <person name="Carvalho R."/>
            <person name="Voegtly L."/>
            <person name="Shi R."/>
            <person name="Duckworth R."/>
            <person name="Johnson A."/>
            <person name="Loviza R."/>
            <person name="Walstead R."/>
            <person name="Shah Z."/>
            <person name="Kiflezghi M."/>
            <person name="Wade K."/>
            <person name="Ball S.L."/>
            <person name="Bradley K.W."/>
            <person name="Asai D.J."/>
            <person name="Bowman C.A."/>
            <person name="Russell D.A."/>
            <person name="Pope W.H."/>
            <person name="Jacobs-Sera D."/>
            <person name="Hendrix R.W."/>
            <person name="Hatfull G.F."/>
        </authorList>
    </citation>
    <scope>NUCLEOTIDE SEQUENCE</scope>
</reference>
<dbReference type="InterPro" id="IPR002347">
    <property type="entry name" value="SDR_fam"/>
</dbReference>
<dbReference type="Gene3D" id="3.40.50.720">
    <property type="entry name" value="NAD(P)-binding Rossmann-like Domain"/>
    <property type="match status" value="1"/>
</dbReference>
<name>A0A2P2BYK6_9ZZZZ</name>
<comment type="similarity">
    <text evidence="1">Belongs to the short-chain dehydrogenases/reductases (SDR) family.</text>
</comment>
<accession>A0A2P2BYK6</accession>
<gene>
    <name evidence="3" type="ORF">NOCA2220021</name>
</gene>